<feature type="compositionally biased region" description="Polar residues" evidence="3">
    <location>
        <begin position="242"/>
        <end position="252"/>
    </location>
</feature>
<protein>
    <recommendedName>
        <fullName evidence="6">Coiled-coil domain-containing protein 105</fullName>
    </recommendedName>
</protein>
<proteinExistence type="predicted"/>
<dbReference type="GeneTree" id="ENSGT00940000169011"/>
<reference evidence="4" key="3">
    <citation type="submission" date="2025-09" db="UniProtKB">
        <authorList>
            <consortium name="Ensembl"/>
        </authorList>
    </citation>
    <scope>IDENTIFICATION</scope>
</reference>
<dbReference type="InterPro" id="IPR048256">
    <property type="entry name" value="Tektin-like"/>
</dbReference>
<comment type="subcellular location">
    <subcellularLocation>
        <location evidence="1">Cytoplasm</location>
    </subcellularLocation>
</comment>
<dbReference type="Proteomes" id="UP000694580">
    <property type="component" value="Chromosome 5"/>
</dbReference>
<evidence type="ECO:0000256" key="3">
    <source>
        <dbReference type="SAM" id="MobiDB-lite"/>
    </source>
</evidence>
<dbReference type="Pfam" id="PF03148">
    <property type="entry name" value="Tektin"/>
    <property type="match status" value="1"/>
</dbReference>
<evidence type="ECO:0008006" key="6">
    <source>
        <dbReference type="Google" id="ProtNLM"/>
    </source>
</evidence>
<accession>A0AAY4E652</accession>
<evidence type="ECO:0000313" key="4">
    <source>
        <dbReference type="Ensembl" id="ENSDCDP00010053207.1"/>
    </source>
</evidence>
<feature type="region of interest" description="Disordered" evidence="3">
    <location>
        <begin position="240"/>
        <end position="264"/>
    </location>
</feature>
<dbReference type="GO" id="GO:0005929">
    <property type="term" value="C:cilium"/>
    <property type="evidence" value="ECO:0007669"/>
    <property type="project" value="UniProtKB-ARBA"/>
</dbReference>
<evidence type="ECO:0000256" key="2">
    <source>
        <dbReference type="ARBA" id="ARBA00022490"/>
    </source>
</evidence>
<feature type="region of interest" description="Disordered" evidence="3">
    <location>
        <begin position="1"/>
        <end position="22"/>
    </location>
</feature>
<evidence type="ECO:0000313" key="5">
    <source>
        <dbReference type="Proteomes" id="UP000694580"/>
    </source>
</evidence>
<dbReference type="PANTHER" id="PTHR35081">
    <property type="entry name" value="COILED-COIL DOMAIN-CONTAINING PROTEIN 105"/>
    <property type="match status" value="1"/>
</dbReference>
<gene>
    <name evidence="4" type="primary">CCDC105</name>
</gene>
<reference evidence="4 5" key="1">
    <citation type="submission" date="2020-06" db="EMBL/GenBank/DDBJ databases">
        <authorList>
            <consortium name="Wellcome Sanger Institute Data Sharing"/>
        </authorList>
    </citation>
    <scope>NUCLEOTIDE SEQUENCE [LARGE SCALE GENOMIC DNA]</scope>
</reference>
<dbReference type="Ensembl" id="ENSDCDT00010063709.1">
    <property type="protein sequence ID" value="ENSDCDP00010053207.1"/>
    <property type="gene ID" value="ENSDCDG00010030952.1"/>
</dbReference>
<organism evidence="4 5">
    <name type="scientific">Denticeps clupeoides</name>
    <name type="common">denticle herring</name>
    <dbReference type="NCBI Taxonomy" id="299321"/>
    <lineage>
        <taxon>Eukaryota</taxon>
        <taxon>Metazoa</taxon>
        <taxon>Chordata</taxon>
        <taxon>Craniata</taxon>
        <taxon>Vertebrata</taxon>
        <taxon>Euteleostomi</taxon>
        <taxon>Actinopterygii</taxon>
        <taxon>Neopterygii</taxon>
        <taxon>Teleostei</taxon>
        <taxon>Clupei</taxon>
        <taxon>Clupeiformes</taxon>
        <taxon>Denticipitoidei</taxon>
        <taxon>Denticipitidae</taxon>
        <taxon>Denticeps</taxon>
    </lineage>
</organism>
<dbReference type="GO" id="GO:0005737">
    <property type="term" value="C:cytoplasm"/>
    <property type="evidence" value="ECO:0007669"/>
    <property type="project" value="UniProtKB-SubCell"/>
</dbReference>
<sequence length="445" mass="49261">MPCDPPSPANVGPRSWLEETPVNVGPRSWLEDTLRSVRRAERLVRDAHSAKLESFGRGPSGDEGPRPATAGAPVRVLVFKTHLRTFLMASCEFTTRFLTAVPPPFLRDRCAQDSAGLAACYTRGVRAAEGRLRRQAARVAAESTKLRREREHVEKMLRSLRRAALANRKGAEGRTWRPPATETGRDGADHLLEVEKQDLKELKLQMESTLRDTLTQLQALSRCSGQLLAAAAERSRVLDLLPNSSGSPTVRGQTPEDPDPAGPFTPECKQVLESTKMVISQSESLREDVRQKIGAAIARQRAAHHLVNEGLGTKIAETIRLQVHRLSFASRERCSPLATAMGPVSSGDLFCREKLDRPLVEAYQRHPAPKLPEPSDITQGMAVLRHHLDSSEKELAELRGVRLQLVEDLHGKKAAARVDSSIIRLRRRLVQPMPLYVQIATGQHT</sequence>
<dbReference type="InterPro" id="IPR038949">
    <property type="entry name" value="TEKTL1"/>
</dbReference>
<reference evidence="4" key="2">
    <citation type="submission" date="2025-08" db="UniProtKB">
        <authorList>
            <consortium name="Ensembl"/>
        </authorList>
    </citation>
    <scope>IDENTIFICATION</scope>
</reference>
<keyword evidence="5" id="KW-1185">Reference proteome</keyword>
<name>A0AAY4E652_9TELE</name>
<dbReference type="PANTHER" id="PTHR35081:SF1">
    <property type="entry name" value="COILED-COIL DOMAIN-CONTAINING PROTEIN 105"/>
    <property type="match status" value="1"/>
</dbReference>
<feature type="region of interest" description="Disordered" evidence="3">
    <location>
        <begin position="50"/>
        <end position="70"/>
    </location>
</feature>
<keyword evidence="2" id="KW-0963">Cytoplasm</keyword>
<dbReference type="AlphaFoldDB" id="A0AAY4E652"/>
<evidence type="ECO:0000256" key="1">
    <source>
        <dbReference type="ARBA" id="ARBA00004496"/>
    </source>
</evidence>